<name>A0ABS6X6Q9_9BACT</name>
<proteinExistence type="inferred from homology"/>
<accession>A0ABS6X6Q9</accession>
<dbReference type="InterPro" id="IPR013830">
    <property type="entry name" value="SGNH_hydro"/>
</dbReference>
<evidence type="ECO:0000256" key="1">
    <source>
        <dbReference type="ARBA" id="ARBA00008668"/>
    </source>
</evidence>
<dbReference type="CDD" id="cd01821">
    <property type="entry name" value="Rhamnogalacturan_acetylesterase_like"/>
    <property type="match status" value="1"/>
</dbReference>
<keyword evidence="2" id="KW-0378">Hydrolase</keyword>
<evidence type="ECO:0000313" key="4">
    <source>
        <dbReference type="EMBL" id="MBW3130708.1"/>
    </source>
</evidence>
<comment type="similarity">
    <text evidence="1">Belongs to the 'GDSL' lipolytic enzyme family.</text>
</comment>
<evidence type="ECO:0000259" key="3">
    <source>
        <dbReference type="Pfam" id="PF13472"/>
    </source>
</evidence>
<keyword evidence="5" id="KW-1185">Reference proteome</keyword>
<dbReference type="EMBL" id="JAHWGL010000117">
    <property type="protein sequence ID" value="MBW3130708.1"/>
    <property type="molecule type" value="Genomic_DNA"/>
</dbReference>
<feature type="domain" description="SGNH hydrolase-type esterase" evidence="3">
    <location>
        <begin position="35"/>
        <end position="237"/>
    </location>
</feature>
<dbReference type="Proteomes" id="UP000826188">
    <property type="component" value="Unassembled WGS sequence"/>
</dbReference>
<evidence type="ECO:0000256" key="2">
    <source>
        <dbReference type="ARBA" id="ARBA00022801"/>
    </source>
</evidence>
<dbReference type="InterPro" id="IPR037459">
    <property type="entry name" value="RhgT-like"/>
</dbReference>
<reference evidence="4 5" key="1">
    <citation type="submission" date="2021-07" db="EMBL/GenBank/DDBJ databases">
        <title>Hymenobacter profundi sp. nov., isolated from deep-sea water.</title>
        <authorList>
            <person name="Kim M.K."/>
        </authorList>
    </citation>
    <scope>NUCLEOTIDE SEQUENCE [LARGE SCALE GENOMIC DNA]</scope>
    <source>
        <strain evidence="4 5">M2</strain>
    </source>
</reference>
<dbReference type="PANTHER" id="PTHR43695">
    <property type="entry name" value="PUTATIVE (AFU_ORTHOLOGUE AFUA_2G17250)-RELATED"/>
    <property type="match status" value="1"/>
</dbReference>
<comment type="caution">
    <text evidence="4">The sequence shown here is derived from an EMBL/GenBank/DDBJ whole genome shotgun (WGS) entry which is preliminary data.</text>
</comment>
<gene>
    <name evidence="4" type="ORF">KYK14_19260</name>
</gene>
<dbReference type="RefSeq" id="WP_219161117.1">
    <property type="nucleotide sequence ID" value="NZ_JAHWGL010000117.1"/>
</dbReference>
<evidence type="ECO:0000313" key="5">
    <source>
        <dbReference type="Proteomes" id="UP000826188"/>
    </source>
</evidence>
<organism evidence="4 5">
    <name type="scientific">Hymenobacter profundi</name>
    <dbReference type="NCBI Taxonomy" id="1982110"/>
    <lineage>
        <taxon>Bacteria</taxon>
        <taxon>Pseudomonadati</taxon>
        <taxon>Bacteroidota</taxon>
        <taxon>Cytophagia</taxon>
        <taxon>Cytophagales</taxon>
        <taxon>Hymenobacteraceae</taxon>
        <taxon>Hymenobacter</taxon>
    </lineage>
</organism>
<protein>
    <submittedName>
        <fullName evidence="4">Rhamnogalacturonan acetylesterase</fullName>
    </submittedName>
</protein>
<dbReference type="Pfam" id="PF13472">
    <property type="entry name" value="Lipase_GDSL_2"/>
    <property type="match status" value="1"/>
</dbReference>
<dbReference type="PANTHER" id="PTHR43695:SF1">
    <property type="entry name" value="RHAMNOGALACTURONAN ACETYLESTERASE"/>
    <property type="match status" value="1"/>
</dbReference>
<sequence>MRLFTHFRLVIGLAFLVTLLTSVTLQPTPRPTLYLIGDSTVNNSNTPQMGWGAALPAFFDTTRLHIMNRAKAGRSIRTFVSEQRWQQVDSLLKPGDFLLMQFGHNEGGVPDTTKAGRRGVLRGTGNETKELVWPDGHHETVHTYGWYLRQFVRGAKAKGAKPIIASMIPRNEWKDGKVVLADQDFGRWAAEVVRQEGVPFIDLNNLTAAKYNHLGSEKVSTFFPGDYTHTNADGARLNAASVVDGIRDPGFFSQSRVRLPATGAGAVTPVIDRGQVVPRPHGVGHALSGFSTDADAYQHLMHGLMNILTESINLVRQDEKLIYVDDGFARNPLFMQLLS</sequence>